<evidence type="ECO:0000256" key="2">
    <source>
        <dbReference type="ARBA" id="ARBA00023052"/>
    </source>
</evidence>
<dbReference type="Proteomes" id="UP000532440">
    <property type="component" value="Unassembled WGS sequence"/>
</dbReference>
<comment type="similarity">
    <text evidence="1">Belongs to the TPP enzyme family.</text>
</comment>
<dbReference type="PANTHER" id="PTHR18968">
    <property type="entry name" value="THIAMINE PYROPHOSPHATE ENZYMES"/>
    <property type="match status" value="1"/>
</dbReference>
<dbReference type="GO" id="GO:0030976">
    <property type="term" value="F:thiamine pyrophosphate binding"/>
    <property type="evidence" value="ECO:0007669"/>
    <property type="project" value="InterPro"/>
</dbReference>
<proteinExistence type="inferred from homology"/>
<comment type="caution">
    <text evidence="5">The sequence shown here is derived from an EMBL/GenBank/DDBJ whole genome shotgun (WGS) entry which is preliminary data.</text>
</comment>
<feature type="domain" description="Thiamine pyrophosphate enzyme TPP-binding" evidence="3">
    <location>
        <begin position="393"/>
        <end position="529"/>
    </location>
</feature>
<evidence type="ECO:0000259" key="4">
    <source>
        <dbReference type="Pfam" id="PF02776"/>
    </source>
</evidence>
<reference evidence="5 6" key="1">
    <citation type="submission" date="2020-08" db="EMBL/GenBank/DDBJ databases">
        <title>Genomic Encyclopedia of Type Strains, Phase IV (KMG-IV): sequencing the most valuable type-strain genomes for metagenomic binning, comparative biology and taxonomic classification.</title>
        <authorList>
            <person name="Goeker M."/>
        </authorList>
    </citation>
    <scope>NUCLEOTIDE SEQUENCE [LARGE SCALE GENOMIC DNA]</scope>
    <source>
        <strain evidence="5 6">DSM 29781</strain>
    </source>
</reference>
<feature type="domain" description="Thiamine pyrophosphate enzyme N-terminal TPP-binding" evidence="4">
    <location>
        <begin position="6"/>
        <end position="110"/>
    </location>
</feature>
<evidence type="ECO:0000259" key="3">
    <source>
        <dbReference type="Pfam" id="PF02775"/>
    </source>
</evidence>
<dbReference type="GO" id="GO:0044281">
    <property type="term" value="P:small molecule metabolic process"/>
    <property type="evidence" value="ECO:0007669"/>
    <property type="project" value="UniProtKB-ARBA"/>
</dbReference>
<keyword evidence="6" id="KW-1185">Reference proteome</keyword>
<dbReference type="InterPro" id="IPR045229">
    <property type="entry name" value="TPP_enz"/>
</dbReference>
<dbReference type="NCBIfam" id="NF005760">
    <property type="entry name" value="PRK07586.1"/>
    <property type="match status" value="1"/>
</dbReference>
<keyword evidence="5" id="KW-0808">Transferase</keyword>
<dbReference type="EC" id="2.2.1.6" evidence="5"/>
<keyword evidence="2" id="KW-0786">Thiamine pyrophosphate</keyword>
<dbReference type="InterPro" id="IPR029061">
    <property type="entry name" value="THDP-binding"/>
</dbReference>
<sequence>MDAAANGAESLVHTLLDGGVDVCFTNPGTSEMHFVAALDRIEGMRCVLGLFEGVVTGAADGYYRMSGKPACTLLHLGPGLANGLANLHNARKAGSGIVNVVGDHATAHVALDAPLTSDIEGVARPMSHWVHTSRSADDIATDGARAVLEANAPPGRIATLILPADTAWNPVGRAPEAGSAARMAAQIAEARRRAPAEPEAVRAAAQALRGDGPTLLLLGGVALQPHALELAGRIAAKTGCTVMSEFYTARLARGAGRVAAPRLPYVIDAALKALAPFRRIVLVGTVRPVGFFAYPGKPGLLAPPGAELVTLASVDQDLEGALAALADACGATSTPPAGIPARAAAPGAALSGPLSPEGIAAVVAARLPEQAIVIDEAVTTGRGFGPATAGAAPHDWLTGMGGAIGFGLPVAVGAAIAAPDRKVLALEGDGSAMYTLQALWTIAREGLDVTTVIFANRSYKILHGELAGVGAGTPGPRATDMLTLDRPALDWVALARGMGVEAVRVDELGAFDKALRDALGRKGPALIEVVL</sequence>
<dbReference type="SUPFAM" id="SSF52518">
    <property type="entry name" value="Thiamin diphosphate-binding fold (THDP-binding)"/>
    <property type="match status" value="2"/>
</dbReference>
<gene>
    <name evidence="5" type="ORF">HNQ70_002658</name>
</gene>
<dbReference type="InterPro" id="IPR012001">
    <property type="entry name" value="Thiamin_PyroP_enz_TPP-bd_dom"/>
</dbReference>
<dbReference type="GO" id="GO:0000287">
    <property type="term" value="F:magnesium ion binding"/>
    <property type="evidence" value="ECO:0007669"/>
    <property type="project" value="InterPro"/>
</dbReference>
<dbReference type="RefSeq" id="WP_183968349.1">
    <property type="nucleotide sequence ID" value="NZ_JACHGB010000005.1"/>
</dbReference>
<evidence type="ECO:0000313" key="5">
    <source>
        <dbReference type="EMBL" id="MBB5272635.1"/>
    </source>
</evidence>
<accession>A0A7W8M9R8</accession>
<dbReference type="PROSITE" id="PS00187">
    <property type="entry name" value="TPP_ENZYMES"/>
    <property type="match status" value="1"/>
</dbReference>
<dbReference type="Gene3D" id="3.40.50.970">
    <property type="match status" value="2"/>
</dbReference>
<dbReference type="CDD" id="cd02002">
    <property type="entry name" value="TPP_BFDC"/>
    <property type="match status" value="1"/>
</dbReference>
<name>A0A7W8M9R8_9BURK</name>
<dbReference type="CDD" id="cd07035">
    <property type="entry name" value="TPP_PYR_POX_like"/>
    <property type="match status" value="1"/>
</dbReference>
<dbReference type="EMBL" id="JACHGB010000005">
    <property type="protein sequence ID" value="MBB5272635.1"/>
    <property type="molecule type" value="Genomic_DNA"/>
</dbReference>
<organism evidence="5 6">
    <name type="scientific">Quisquiliibacterium transsilvanicum</name>
    <dbReference type="NCBI Taxonomy" id="1549638"/>
    <lineage>
        <taxon>Bacteria</taxon>
        <taxon>Pseudomonadati</taxon>
        <taxon>Pseudomonadota</taxon>
        <taxon>Betaproteobacteria</taxon>
        <taxon>Burkholderiales</taxon>
        <taxon>Burkholderiaceae</taxon>
        <taxon>Quisquiliibacterium</taxon>
    </lineage>
</organism>
<protein>
    <submittedName>
        <fullName evidence="5">Acetolactate synthase-1/2/3 large subunit</fullName>
        <ecNumber evidence="5">2.2.1.6</ecNumber>
    </submittedName>
</protein>
<dbReference type="InterPro" id="IPR000399">
    <property type="entry name" value="TPP-bd_CS"/>
</dbReference>
<dbReference type="Pfam" id="PF02776">
    <property type="entry name" value="TPP_enzyme_N"/>
    <property type="match status" value="1"/>
</dbReference>
<dbReference type="Pfam" id="PF02775">
    <property type="entry name" value="TPP_enzyme_C"/>
    <property type="match status" value="1"/>
</dbReference>
<evidence type="ECO:0000256" key="1">
    <source>
        <dbReference type="ARBA" id="ARBA00007812"/>
    </source>
</evidence>
<dbReference type="PANTHER" id="PTHR18968:SF86">
    <property type="entry name" value="ACETOLACTATE SYNTHASE LARGE SUBUNIT ILVX-RELATED"/>
    <property type="match status" value="1"/>
</dbReference>
<dbReference type="GO" id="GO:0050660">
    <property type="term" value="F:flavin adenine dinucleotide binding"/>
    <property type="evidence" value="ECO:0007669"/>
    <property type="project" value="TreeGrafter"/>
</dbReference>
<dbReference type="GO" id="GO:0003984">
    <property type="term" value="F:acetolactate synthase activity"/>
    <property type="evidence" value="ECO:0007669"/>
    <property type="project" value="UniProtKB-EC"/>
</dbReference>
<dbReference type="InterPro" id="IPR011766">
    <property type="entry name" value="TPP_enzyme_TPP-bd"/>
</dbReference>
<evidence type="ECO:0000313" key="6">
    <source>
        <dbReference type="Proteomes" id="UP000532440"/>
    </source>
</evidence>
<dbReference type="AlphaFoldDB" id="A0A7W8M9R8"/>